<reference evidence="9 10" key="1">
    <citation type="submission" date="2017-02" db="EMBL/GenBank/DDBJ databases">
        <authorList>
            <person name="Peterson S.W."/>
        </authorList>
    </citation>
    <scope>NUCLEOTIDE SEQUENCE [LARGE SCALE GENOMIC DNA]</scope>
    <source>
        <strain evidence="9 10">DSM 16080</strain>
    </source>
</reference>
<comment type="catalytic activity">
    <reaction evidence="8">
        <text>L-glutamate + acetyl-CoA = N-acetyl-L-glutamate + CoA + H(+)</text>
        <dbReference type="Rhea" id="RHEA:24292"/>
        <dbReference type="ChEBI" id="CHEBI:15378"/>
        <dbReference type="ChEBI" id="CHEBI:29985"/>
        <dbReference type="ChEBI" id="CHEBI:44337"/>
        <dbReference type="ChEBI" id="CHEBI:57287"/>
        <dbReference type="ChEBI" id="CHEBI:57288"/>
        <dbReference type="EC" id="2.3.1.1"/>
    </reaction>
</comment>
<comment type="pathway">
    <text evidence="8">Amino-acid biosynthesis; L-arginine biosynthesis; L-ornithine and N-acetyl-L-glutamate from L-glutamate and N(2)-acetyl-L-ornithine (cyclic): step 1/1.</text>
</comment>
<dbReference type="InterPro" id="IPR016117">
    <property type="entry name" value="ArgJ-like_dom_sf"/>
</dbReference>
<dbReference type="STRING" id="1121449.SAMN02745704_02195"/>
<feature type="active site" description="Nucleophile" evidence="8">
    <location>
        <position position="182"/>
    </location>
</feature>
<feature type="binding site" evidence="8">
    <location>
        <position position="171"/>
    </location>
    <ligand>
        <name>substrate</name>
    </ligand>
</feature>
<dbReference type="GO" id="GO:0004042">
    <property type="term" value="F:L-glutamate N-acetyltransferase activity"/>
    <property type="evidence" value="ECO:0007669"/>
    <property type="project" value="UniProtKB-UniRule"/>
</dbReference>
<keyword evidence="7 8" id="KW-0012">Acyltransferase</keyword>
<feature type="binding site" evidence="8">
    <location>
        <position position="182"/>
    </location>
    <ligand>
        <name>substrate</name>
    </ligand>
</feature>
<feature type="binding site" evidence="8">
    <location>
        <position position="394"/>
    </location>
    <ligand>
        <name>substrate</name>
    </ligand>
</feature>
<sequence length="394" mass="40954">MHELPKGYTYAVAAAGFKKKDRLDLGLIVSGPPAVCAGVFTTNLFQAAPVRVCRNALASSATVRAIVVNSGQANACTGEQGVRDCETVRGMVGDLAGVPARDVLPASTGVIGPRLKLELWRAALPALQESLGQAGPEDVAQAMMTTDTRHKVASRVVELSGGRVRLLGMAKGAGMIGPNMATMLSFLVCDAQVDAAWWSGVLSREADRSFNRVIVDGDTSTNDTSLALANGASGVNADSAADREILAQAVRDVLHALAYELVRDAEGGTKVARICVTGAASDADAELVARAVGTSPLVKTALFGQDANWGRVVCAAGRSGAVFPPEKLTLRFGDVLVFAQGRPESGDLDALLEPVMKASDIPIAIDLGAGTGSFEVLASDLTREYVSINADYRS</sequence>
<accession>A0A1T4XM55</accession>
<comment type="function">
    <text evidence="8">Catalyzes two activities which are involved in the cyclic version of arginine biosynthesis: the synthesis of N-acetylglutamate from glutamate and acetyl-CoA as the acetyl donor, and of ornithine by transacetylation between N(2)-acetylornithine and glutamate.</text>
</comment>
<dbReference type="EC" id="2.3.1.1" evidence="8"/>
<dbReference type="RefSeq" id="WP_078717746.1">
    <property type="nucleotide sequence ID" value="NZ_FUYC01000012.1"/>
</dbReference>
<feature type="binding site" evidence="8">
    <location>
        <position position="145"/>
    </location>
    <ligand>
        <name>substrate</name>
    </ligand>
</feature>
<dbReference type="OrthoDB" id="9804242at2"/>
<comment type="subcellular location">
    <subcellularLocation>
        <location evidence="8">Cytoplasm</location>
    </subcellularLocation>
</comment>
<gene>
    <name evidence="8" type="primary">argJ</name>
    <name evidence="9" type="ORF">SAMN02745704_02195</name>
</gene>
<evidence type="ECO:0000256" key="1">
    <source>
        <dbReference type="ARBA" id="ARBA00006774"/>
    </source>
</evidence>
<dbReference type="AlphaFoldDB" id="A0A1T4XM55"/>
<keyword evidence="8" id="KW-0511">Multifunctional enzyme</keyword>
<dbReference type="UniPathway" id="UPA00068">
    <property type="reaction ID" value="UER00106"/>
</dbReference>
<evidence type="ECO:0000256" key="4">
    <source>
        <dbReference type="ARBA" id="ARBA00022605"/>
    </source>
</evidence>
<dbReference type="CDD" id="cd02152">
    <property type="entry name" value="OAT"/>
    <property type="match status" value="1"/>
</dbReference>
<dbReference type="InterPro" id="IPR042195">
    <property type="entry name" value="ArgJ_beta_C"/>
</dbReference>
<evidence type="ECO:0000313" key="9">
    <source>
        <dbReference type="EMBL" id="SKA90248.1"/>
    </source>
</evidence>
<dbReference type="PANTHER" id="PTHR23100">
    <property type="entry name" value="ARGININE BIOSYNTHESIS BIFUNCTIONAL PROTEIN ARGJ"/>
    <property type="match status" value="1"/>
</dbReference>
<organism evidence="9 10">
    <name type="scientific">Paucidesulfovibrio gracilis DSM 16080</name>
    <dbReference type="NCBI Taxonomy" id="1121449"/>
    <lineage>
        <taxon>Bacteria</taxon>
        <taxon>Pseudomonadati</taxon>
        <taxon>Thermodesulfobacteriota</taxon>
        <taxon>Desulfovibrionia</taxon>
        <taxon>Desulfovibrionales</taxon>
        <taxon>Desulfovibrionaceae</taxon>
        <taxon>Paucidesulfovibrio</taxon>
    </lineage>
</organism>
<dbReference type="GO" id="GO:0005737">
    <property type="term" value="C:cytoplasm"/>
    <property type="evidence" value="ECO:0007669"/>
    <property type="project" value="UniProtKB-SubCell"/>
</dbReference>
<evidence type="ECO:0000256" key="2">
    <source>
        <dbReference type="ARBA" id="ARBA00011475"/>
    </source>
</evidence>
<keyword evidence="3 8" id="KW-0055">Arginine biosynthesis</keyword>
<dbReference type="NCBIfam" id="NF003802">
    <property type="entry name" value="PRK05388.1"/>
    <property type="match status" value="1"/>
</dbReference>
<keyword evidence="5 8" id="KW-0808">Transferase</keyword>
<feature type="site" description="Involved in the stabilization of negative charge on the oxyanion by the formation of the oxyanion hole" evidence="8">
    <location>
        <position position="108"/>
    </location>
</feature>
<proteinExistence type="inferred from homology"/>
<keyword evidence="8" id="KW-0963">Cytoplasm</keyword>
<dbReference type="Proteomes" id="UP000190027">
    <property type="component" value="Unassembled WGS sequence"/>
</dbReference>
<evidence type="ECO:0000256" key="5">
    <source>
        <dbReference type="ARBA" id="ARBA00022679"/>
    </source>
</evidence>
<dbReference type="GO" id="GO:0004358">
    <property type="term" value="F:L-glutamate N-acetyltransferase activity, acting on acetyl-L-ornithine as donor"/>
    <property type="evidence" value="ECO:0007669"/>
    <property type="project" value="UniProtKB-UniRule"/>
</dbReference>
<feature type="binding site" evidence="8">
    <location>
        <position position="266"/>
    </location>
    <ligand>
        <name>substrate</name>
    </ligand>
</feature>
<comment type="similarity">
    <text evidence="1 8">Belongs to the ArgJ family.</text>
</comment>
<comment type="catalytic activity">
    <reaction evidence="8">
        <text>N(2)-acetyl-L-ornithine + L-glutamate = N-acetyl-L-glutamate + L-ornithine</text>
        <dbReference type="Rhea" id="RHEA:15349"/>
        <dbReference type="ChEBI" id="CHEBI:29985"/>
        <dbReference type="ChEBI" id="CHEBI:44337"/>
        <dbReference type="ChEBI" id="CHEBI:46911"/>
        <dbReference type="ChEBI" id="CHEBI:57805"/>
        <dbReference type="EC" id="2.3.1.35"/>
    </reaction>
</comment>
<feature type="chain" id="PRO_5023575437" description="Arginine biosynthesis bifunctional protein ArgJ beta chain" evidence="8">
    <location>
        <begin position="182"/>
        <end position="394"/>
    </location>
</feature>
<keyword evidence="6 8" id="KW-0068">Autocatalytic cleavage</keyword>
<feature type="binding site" evidence="8">
    <location>
        <position position="389"/>
    </location>
    <ligand>
        <name>substrate</name>
    </ligand>
</feature>
<comment type="subunit">
    <text evidence="2 8">Heterotetramer of two alpha and two beta chains.</text>
</comment>
<dbReference type="Gene3D" id="3.10.20.340">
    <property type="entry name" value="ArgJ beta chain, C-terminal domain"/>
    <property type="match status" value="1"/>
</dbReference>
<dbReference type="Pfam" id="PF01960">
    <property type="entry name" value="ArgJ"/>
    <property type="match status" value="1"/>
</dbReference>
<evidence type="ECO:0000256" key="3">
    <source>
        <dbReference type="ARBA" id="ARBA00022571"/>
    </source>
</evidence>
<evidence type="ECO:0000256" key="6">
    <source>
        <dbReference type="ARBA" id="ARBA00022813"/>
    </source>
</evidence>
<keyword evidence="10" id="KW-1185">Reference proteome</keyword>
<dbReference type="PANTHER" id="PTHR23100:SF0">
    <property type="entry name" value="ARGININE BIOSYNTHESIS BIFUNCTIONAL PROTEIN ARGJ, MITOCHONDRIAL"/>
    <property type="match status" value="1"/>
</dbReference>
<feature type="chain" id="PRO_5023575438" description="Arginine biosynthesis bifunctional protein ArgJ alpha chain" evidence="8">
    <location>
        <begin position="1"/>
        <end position="181"/>
    </location>
</feature>
<dbReference type="EMBL" id="FUYC01000012">
    <property type="protein sequence ID" value="SKA90248.1"/>
    <property type="molecule type" value="Genomic_DNA"/>
</dbReference>
<protein>
    <recommendedName>
        <fullName evidence="8">Arginine biosynthesis bifunctional protein ArgJ</fullName>
    </recommendedName>
    <domain>
        <recommendedName>
            <fullName evidence="8">Glutamate N-acetyltransferase</fullName>
            <ecNumber evidence="8">2.3.1.35</ecNumber>
        </recommendedName>
        <alternativeName>
            <fullName evidence="8">Ornithine acetyltransferase</fullName>
            <shortName evidence="8">OATase</shortName>
        </alternativeName>
        <alternativeName>
            <fullName evidence="8">Ornithine transacetylase</fullName>
        </alternativeName>
    </domain>
    <domain>
        <recommendedName>
            <fullName evidence="8">Amino-acid acetyltransferase</fullName>
            <ecNumber evidence="8">2.3.1.1</ecNumber>
        </recommendedName>
        <alternativeName>
            <fullName evidence="8">N-acetylglutamate synthase</fullName>
            <shortName evidence="8">AGSase</shortName>
        </alternativeName>
    </domain>
    <component>
        <recommendedName>
            <fullName evidence="8">Arginine biosynthesis bifunctional protein ArgJ alpha chain</fullName>
        </recommendedName>
    </component>
    <component>
        <recommendedName>
            <fullName evidence="8">Arginine biosynthesis bifunctional protein ArgJ beta chain</fullName>
        </recommendedName>
    </component>
</protein>
<dbReference type="EC" id="2.3.1.35" evidence="8"/>
<dbReference type="InterPro" id="IPR002813">
    <property type="entry name" value="Arg_biosynth_ArgJ"/>
</dbReference>
<dbReference type="NCBIfam" id="TIGR00120">
    <property type="entry name" value="ArgJ"/>
    <property type="match status" value="1"/>
</dbReference>
<dbReference type="GO" id="GO:0006526">
    <property type="term" value="P:L-arginine biosynthetic process"/>
    <property type="evidence" value="ECO:0007669"/>
    <property type="project" value="UniProtKB-UniRule"/>
</dbReference>
<comment type="pathway">
    <text evidence="8">Amino-acid biosynthesis; L-arginine biosynthesis; N(2)-acetyl-L-ornithine from L-glutamate: step 1/4.</text>
</comment>
<feature type="site" description="Cleavage; by autolysis" evidence="8">
    <location>
        <begin position="181"/>
        <end position="182"/>
    </location>
</feature>
<dbReference type="FunFam" id="3.60.70.12:FF:000001">
    <property type="entry name" value="Arginine biosynthesis bifunctional protein ArgJ, chloroplastic"/>
    <property type="match status" value="1"/>
</dbReference>
<feature type="site" description="Involved in the stabilization of negative charge on the oxyanion by the formation of the oxyanion hole" evidence="8">
    <location>
        <position position="109"/>
    </location>
</feature>
<dbReference type="GO" id="GO:0006592">
    <property type="term" value="P:ornithine biosynthetic process"/>
    <property type="evidence" value="ECO:0007669"/>
    <property type="project" value="TreeGrafter"/>
</dbReference>
<keyword evidence="4 8" id="KW-0028">Amino-acid biosynthesis</keyword>
<evidence type="ECO:0000256" key="8">
    <source>
        <dbReference type="HAMAP-Rule" id="MF_01106"/>
    </source>
</evidence>
<dbReference type="HAMAP" id="MF_01106">
    <property type="entry name" value="ArgJ"/>
    <property type="match status" value="1"/>
</dbReference>
<evidence type="ECO:0000313" key="10">
    <source>
        <dbReference type="Proteomes" id="UP000190027"/>
    </source>
</evidence>
<dbReference type="Gene3D" id="3.60.70.12">
    <property type="entry name" value="L-amino peptidase D-ALA esterase/amidase"/>
    <property type="match status" value="1"/>
</dbReference>
<evidence type="ECO:0000256" key="7">
    <source>
        <dbReference type="ARBA" id="ARBA00023315"/>
    </source>
</evidence>
<name>A0A1T4XM55_9BACT</name>
<dbReference type="SUPFAM" id="SSF56266">
    <property type="entry name" value="DmpA/ArgJ-like"/>
    <property type="match status" value="1"/>
</dbReference>